<proteinExistence type="predicted"/>
<keyword evidence="2" id="KW-1185">Reference proteome</keyword>
<dbReference type="OrthoDB" id="9798384at2"/>
<organism evidence="1 2">
    <name type="scientific">Mediterraneibacter catenae</name>
    <dbReference type="NCBI Taxonomy" id="2594882"/>
    <lineage>
        <taxon>Bacteria</taxon>
        <taxon>Bacillati</taxon>
        <taxon>Bacillota</taxon>
        <taxon>Clostridia</taxon>
        <taxon>Lachnospirales</taxon>
        <taxon>Lachnospiraceae</taxon>
        <taxon>Mediterraneibacter</taxon>
    </lineage>
</organism>
<accession>A0A5M9I0Q1</accession>
<protein>
    <recommendedName>
        <fullName evidence="3">Transposase (putative) YhgA-like domain-containing protein</fullName>
    </recommendedName>
</protein>
<name>A0A5M9I0Q1_9FIRM</name>
<evidence type="ECO:0000313" key="1">
    <source>
        <dbReference type="EMBL" id="KAA8502668.1"/>
    </source>
</evidence>
<comment type="caution">
    <text evidence="1">The sequence shown here is derived from an EMBL/GenBank/DDBJ whole genome shotgun (WGS) entry which is preliminary data.</text>
</comment>
<dbReference type="EMBL" id="VMSO01000002">
    <property type="protein sequence ID" value="KAA8502668.1"/>
    <property type="molecule type" value="Genomic_DNA"/>
</dbReference>
<evidence type="ECO:0008006" key="3">
    <source>
        <dbReference type="Google" id="ProtNLM"/>
    </source>
</evidence>
<gene>
    <name evidence="1" type="ORF">FNY66_01990</name>
</gene>
<dbReference type="AlphaFoldDB" id="A0A5M9I0Q1"/>
<sequence length="291" mass="34182">MSMMLPVNRTYKSTVFIMLFEDRNNLLELYNGMSGKHYTNPELLEINTLENAIYMSIKNDISFLIDGRLSLYEHQSTYSPNLPLRFLFYISHLYSRMTKDDNLYGTKKVHIPEPEFVIFYNGREEMPERQVLKLSDMYTTKDKQVRLELEAVMLNISGENNHKLKAACHTLREYAIYTDKIRKYTEIMGLSDAVERAIQECIEQGVLKDFLERHRTEAKAMSIFEYDQEKHMRQEREAAWEDGHLAGIEDGLKSQIEKKLAKGKTLTEIADELEETEERIRELTDKIKGKE</sequence>
<evidence type="ECO:0000313" key="2">
    <source>
        <dbReference type="Proteomes" id="UP000322025"/>
    </source>
</evidence>
<reference evidence="1" key="1">
    <citation type="submission" date="2019-07" db="EMBL/GenBank/DDBJ databases">
        <authorList>
            <person name="Wongkuna S."/>
            <person name="Scaria J."/>
        </authorList>
    </citation>
    <scope>NUCLEOTIDE SEQUENCE [LARGE SCALE GENOMIC DNA]</scope>
    <source>
        <strain evidence="1">SW178</strain>
    </source>
</reference>
<dbReference type="Proteomes" id="UP000322025">
    <property type="component" value="Unassembled WGS sequence"/>
</dbReference>